<dbReference type="InterPro" id="IPR036526">
    <property type="entry name" value="C-N_Hydrolase_sf"/>
</dbReference>
<comment type="pathway">
    <text evidence="8">Protein modification; lipoprotein biosynthesis (N-acyl transfer).</text>
</comment>
<feature type="transmembrane region" description="Helical" evidence="8">
    <location>
        <begin position="101"/>
        <end position="119"/>
    </location>
</feature>
<name>A0A0A0BA15_9CELL</name>
<feature type="transmembrane region" description="Helical" evidence="8">
    <location>
        <begin position="24"/>
        <end position="40"/>
    </location>
</feature>
<comment type="function">
    <text evidence="8">Catalyzes the phospholipid dependent N-acylation of the N-terminal cysteine of apolipoprotein, the last step in lipoprotein maturation.</text>
</comment>
<dbReference type="InterPro" id="IPR003010">
    <property type="entry name" value="C-N_Hydrolase"/>
</dbReference>
<keyword evidence="7 8" id="KW-0012">Acyltransferase</keyword>
<reference evidence="10 11" key="1">
    <citation type="submission" date="2013-10" db="EMBL/GenBank/DDBJ databases">
        <authorList>
            <person name="Wang G."/>
            <person name="Zhuang W."/>
        </authorList>
    </citation>
    <scope>NUCLEOTIDE SEQUENCE [LARGE SCALE GENOMIC DNA]</scope>
    <source>
        <strain evidence="10 11">DSM 20118</strain>
    </source>
</reference>
<dbReference type="Pfam" id="PF00795">
    <property type="entry name" value="CN_hydrolase"/>
    <property type="match status" value="1"/>
</dbReference>
<dbReference type="Pfam" id="PF20154">
    <property type="entry name" value="LNT_N"/>
    <property type="match status" value="1"/>
</dbReference>
<comment type="catalytic activity">
    <reaction evidence="8">
        <text>N-terminal S-1,2-diacyl-sn-glyceryl-L-cysteinyl-[lipoprotein] + a glycerophospholipid = N-acyl-S-1,2-diacyl-sn-glyceryl-L-cysteinyl-[lipoprotein] + a 2-acyl-sn-glycero-3-phospholipid + H(+)</text>
        <dbReference type="Rhea" id="RHEA:48228"/>
        <dbReference type="Rhea" id="RHEA-COMP:14681"/>
        <dbReference type="Rhea" id="RHEA-COMP:14684"/>
        <dbReference type="ChEBI" id="CHEBI:15378"/>
        <dbReference type="ChEBI" id="CHEBI:136912"/>
        <dbReference type="ChEBI" id="CHEBI:140656"/>
        <dbReference type="ChEBI" id="CHEBI:140657"/>
        <dbReference type="ChEBI" id="CHEBI:140660"/>
        <dbReference type="EC" id="2.3.1.269"/>
    </reaction>
</comment>
<dbReference type="Proteomes" id="UP000029833">
    <property type="component" value="Unassembled WGS sequence"/>
</dbReference>
<evidence type="ECO:0000256" key="4">
    <source>
        <dbReference type="ARBA" id="ARBA00022692"/>
    </source>
</evidence>
<dbReference type="PROSITE" id="PS50263">
    <property type="entry name" value="CN_HYDROLASE"/>
    <property type="match status" value="1"/>
</dbReference>
<comment type="subcellular location">
    <subcellularLocation>
        <location evidence="1 8">Cell membrane</location>
        <topology evidence="1 8">Multi-pass membrane protein</topology>
    </subcellularLocation>
</comment>
<feature type="domain" description="CN hydrolase" evidence="9">
    <location>
        <begin position="216"/>
        <end position="467"/>
    </location>
</feature>
<dbReference type="GO" id="GO:0005886">
    <property type="term" value="C:plasma membrane"/>
    <property type="evidence" value="ECO:0007669"/>
    <property type="project" value="UniProtKB-SubCell"/>
</dbReference>
<feature type="transmembrane region" description="Helical" evidence="8">
    <location>
        <begin position="480"/>
        <end position="500"/>
    </location>
</feature>
<dbReference type="Gene3D" id="3.60.110.10">
    <property type="entry name" value="Carbon-nitrogen hydrolase"/>
    <property type="match status" value="1"/>
</dbReference>
<evidence type="ECO:0000256" key="8">
    <source>
        <dbReference type="HAMAP-Rule" id="MF_01148"/>
    </source>
</evidence>
<dbReference type="SUPFAM" id="SSF56317">
    <property type="entry name" value="Carbon-nitrogen hydrolase"/>
    <property type="match status" value="1"/>
</dbReference>
<keyword evidence="5 8" id="KW-1133">Transmembrane helix</keyword>
<feature type="transmembrane region" description="Helical" evidence="8">
    <location>
        <begin position="148"/>
        <end position="172"/>
    </location>
</feature>
<evidence type="ECO:0000256" key="6">
    <source>
        <dbReference type="ARBA" id="ARBA00023136"/>
    </source>
</evidence>
<comment type="similarity">
    <text evidence="8">Belongs to the CN hydrolase family. Apolipoprotein N-acyltransferase subfamily.</text>
</comment>
<evidence type="ECO:0000256" key="5">
    <source>
        <dbReference type="ARBA" id="ARBA00022989"/>
    </source>
</evidence>
<feature type="transmembrane region" description="Helical" evidence="8">
    <location>
        <begin position="184"/>
        <end position="202"/>
    </location>
</feature>
<dbReference type="AlphaFoldDB" id="A0A0A0BA15"/>
<comment type="caution">
    <text evidence="10">The sequence shown here is derived from an EMBL/GenBank/DDBJ whole genome shotgun (WGS) entry which is preliminary data.</text>
</comment>
<evidence type="ECO:0000313" key="10">
    <source>
        <dbReference type="EMBL" id="KGM02988.1"/>
    </source>
</evidence>
<evidence type="ECO:0000256" key="2">
    <source>
        <dbReference type="ARBA" id="ARBA00022475"/>
    </source>
</evidence>
<dbReference type="EMBL" id="AXNT01000028">
    <property type="protein sequence ID" value="KGM02988.1"/>
    <property type="molecule type" value="Genomic_DNA"/>
</dbReference>
<dbReference type="STRING" id="1408250.Q760_10020"/>
<dbReference type="PANTHER" id="PTHR38686">
    <property type="entry name" value="APOLIPOPROTEIN N-ACYLTRANSFERASE"/>
    <property type="match status" value="1"/>
</dbReference>
<proteinExistence type="inferred from homology"/>
<dbReference type="HAMAP" id="MF_01148">
    <property type="entry name" value="Lnt"/>
    <property type="match status" value="1"/>
</dbReference>
<keyword evidence="11" id="KW-1185">Reference proteome</keyword>
<dbReference type="CDD" id="cd07571">
    <property type="entry name" value="ALP_N-acyl_transferase"/>
    <property type="match status" value="1"/>
</dbReference>
<gene>
    <name evidence="8" type="primary">lnt</name>
    <name evidence="10" type="ORF">Q760_10020</name>
</gene>
<accession>A0A0A0BA15</accession>
<feature type="transmembrane region" description="Helical" evidence="8">
    <location>
        <begin position="47"/>
        <end position="65"/>
    </location>
</feature>
<dbReference type="GO" id="GO:0042158">
    <property type="term" value="P:lipoprotein biosynthetic process"/>
    <property type="evidence" value="ECO:0007669"/>
    <property type="project" value="UniProtKB-UniRule"/>
</dbReference>
<dbReference type="PANTHER" id="PTHR38686:SF1">
    <property type="entry name" value="APOLIPOPROTEIN N-ACYLTRANSFERASE"/>
    <property type="match status" value="1"/>
</dbReference>
<evidence type="ECO:0000256" key="7">
    <source>
        <dbReference type="ARBA" id="ARBA00023315"/>
    </source>
</evidence>
<keyword evidence="3 8" id="KW-0808">Transferase</keyword>
<protein>
    <recommendedName>
        <fullName evidence="8">Apolipoprotein N-acyltransferase</fullName>
        <shortName evidence="8">ALP N-acyltransferase</shortName>
        <ecNumber evidence="8">2.3.1.269</ecNumber>
    </recommendedName>
</protein>
<evidence type="ECO:0000256" key="1">
    <source>
        <dbReference type="ARBA" id="ARBA00004651"/>
    </source>
</evidence>
<feature type="transmembrane region" description="Helical" evidence="8">
    <location>
        <begin position="71"/>
        <end position="94"/>
    </location>
</feature>
<keyword evidence="2 8" id="KW-1003">Cell membrane</keyword>
<evidence type="ECO:0000259" key="9">
    <source>
        <dbReference type="PROSITE" id="PS50263"/>
    </source>
</evidence>
<dbReference type="UniPathway" id="UPA00666"/>
<keyword evidence="10" id="KW-0449">Lipoprotein</keyword>
<sequence>MLSLVLAALGGVLAWAAFPDLGWWGTAYLAVAALFLAMRRDSARWNALLGLVWGLVFFLPHIAWADYAVGPVPWVALSVLEAGFVALFGAAWSWARRGNAVWRNAGLQTVVFVVLWVAVEELRSAWPFGGFPWGRLAFSQADSPVLAYASWGGAPLLSLLTATIGVLLALGLLAARRLAVGSTALRVGAALVVIVGGLLVPLPSGAEVGRLAVGAVQGNVPTPGLDAFAQQREVLHNHAVGTHALLEQVEPGELDLVLWPENGTDVDPQVDADAADEIDAAAQAVGAPMLVGTVEYPESGGRYNTAVLWEPAQGVVATYSKQHPAPFAEYIPLRSLVRPFSSAVDLVRNDMLPGTKVGLVPLESERLGRVVGIGDVICFEVAYDELPRDAVRAGAELLVVQTNNASFGYTAESTQQLAMSRVRAVEHGRATVQISTVGVSGVIQPNGVVSRRTGLFTAEQLVASLPLRESLTLASRLGAWPAWVVDALALCVVVTGMAGARRLRRGERPDGVG</sequence>
<dbReference type="NCBIfam" id="TIGR00546">
    <property type="entry name" value="lnt"/>
    <property type="match status" value="1"/>
</dbReference>
<keyword evidence="6 8" id="KW-0472">Membrane</keyword>
<dbReference type="EC" id="2.3.1.269" evidence="8"/>
<dbReference type="InterPro" id="IPR045378">
    <property type="entry name" value="LNT_N"/>
</dbReference>
<evidence type="ECO:0000313" key="11">
    <source>
        <dbReference type="Proteomes" id="UP000029833"/>
    </source>
</evidence>
<dbReference type="GO" id="GO:0016410">
    <property type="term" value="F:N-acyltransferase activity"/>
    <property type="evidence" value="ECO:0007669"/>
    <property type="project" value="UniProtKB-UniRule"/>
</dbReference>
<evidence type="ECO:0000256" key="3">
    <source>
        <dbReference type="ARBA" id="ARBA00022679"/>
    </source>
</evidence>
<dbReference type="InterPro" id="IPR004563">
    <property type="entry name" value="Apolipo_AcylTrfase"/>
</dbReference>
<organism evidence="10 11">
    <name type="scientific">Cellulomonas cellasea DSM 20118</name>
    <dbReference type="NCBI Taxonomy" id="1408250"/>
    <lineage>
        <taxon>Bacteria</taxon>
        <taxon>Bacillati</taxon>
        <taxon>Actinomycetota</taxon>
        <taxon>Actinomycetes</taxon>
        <taxon>Micrococcales</taxon>
        <taxon>Cellulomonadaceae</taxon>
        <taxon>Cellulomonas</taxon>
    </lineage>
</organism>
<keyword evidence="4 8" id="KW-0812">Transmembrane</keyword>